<dbReference type="EMBL" id="CAJHNH020001446">
    <property type="protein sequence ID" value="CAG5123098.1"/>
    <property type="molecule type" value="Genomic_DNA"/>
</dbReference>
<accession>A0A8S3Z490</accession>
<dbReference type="PROSITE" id="PS50055">
    <property type="entry name" value="TYR_PHOSPHATASE_PTP"/>
    <property type="match status" value="1"/>
</dbReference>
<dbReference type="InterPro" id="IPR050348">
    <property type="entry name" value="Protein-Tyr_Phosphatase"/>
</dbReference>
<evidence type="ECO:0000313" key="3">
    <source>
        <dbReference type="EMBL" id="CAG5123098.1"/>
    </source>
</evidence>
<dbReference type="PRINTS" id="PR00700">
    <property type="entry name" value="PRTYPHPHTASE"/>
</dbReference>
<dbReference type="PROSITE" id="PS50056">
    <property type="entry name" value="TYR_PHOSPHATASE_2"/>
    <property type="match status" value="1"/>
</dbReference>
<protein>
    <submittedName>
        <fullName evidence="3">Uncharacterized protein</fullName>
    </submittedName>
</protein>
<feature type="domain" description="Tyrosine specific protein phosphatases" evidence="2">
    <location>
        <begin position="183"/>
        <end position="272"/>
    </location>
</feature>
<dbReference type="OrthoDB" id="6272991at2759"/>
<dbReference type="InterPro" id="IPR029021">
    <property type="entry name" value="Prot-tyrosine_phosphatase-like"/>
</dbReference>
<feature type="domain" description="Tyrosine-protein phosphatase" evidence="1">
    <location>
        <begin position="24"/>
        <end position="281"/>
    </location>
</feature>
<dbReference type="PANTHER" id="PTHR19134">
    <property type="entry name" value="RECEPTOR-TYPE TYROSINE-PROTEIN PHOSPHATASE"/>
    <property type="match status" value="1"/>
</dbReference>
<dbReference type="Gene3D" id="3.90.190.10">
    <property type="entry name" value="Protein tyrosine phosphatase superfamily"/>
    <property type="match status" value="1"/>
</dbReference>
<proteinExistence type="predicted"/>
<evidence type="ECO:0000313" key="4">
    <source>
        <dbReference type="Proteomes" id="UP000678393"/>
    </source>
</evidence>
<evidence type="ECO:0000259" key="2">
    <source>
        <dbReference type="PROSITE" id="PS50056"/>
    </source>
</evidence>
<comment type="caution">
    <text evidence="3">The sequence shown here is derived from an EMBL/GenBank/DDBJ whole genome shotgun (WGS) entry which is preliminary data.</text>
</comment>
<sequence>MTLKELNQRSPQHSMDVGSDLSYRHDNRWTNILPFDHSRVKLAVISGDESCCQDYINANYISGLDSSRDYIATQGPLTRTVSDFWRMVWEQNVSVIVMLADFEELDKRTQIIREKVARYFPGDEETGPSQYGLIQVSRTRKDYNHKWEIRTLKLTHTRARKVRILKHFFFKNWSDHEADIDKQELVDFVELLRAEMKSLPKAPMVVHCSAGVGRTGTFIAVDYFYKLLSSMRPRSQTPGLGEAANKTVDIFGRVLKLRDCRRFMVQSLSQYVFVYDAVLEILRRLFQLQQSKGLDICDQEGHQSLDILSCQGSLEDTVYDDVAVLK</sequence>
<gene>
    <name evidence="3" type="ORF">CUNI_LOCUS8656</name>
</gene>
<dbReference type="AlphaFoldDB" id="A0A8S3Z490"/>
<evidence type="ECO:0000259" key="1">
    <source>
        <dbReference type="PROSITE" id="PS50055"/>
    </source>
</evidence>
<dbReference type="SMART" id="SM00404">
    <property type="entry name" value="PTPc_motif"/>
    <property type="match status" value="1"/>
</dbReference>
<dbReference type="PANTHER" id="PTHR19134:SF553">
    <property type="entry name" value="TYROSINE-PROTEIN PHOSPHATASE 10D-RELATED"/>
    <property type="match status" value="1"/>
</dbReference>
<reference evidence="3" key="1">
    <citation type="submission" date="2021-04" db="EMBL/GenBank/DDBJ databases">
        <authorList>
            <consortium name="Molecular Ecology Group"/>
        </authorList>
    </citation>
    <scope>NUCLEOTIDE SEQUENCE</scope>
</reference>
<dbReference type="InterPro" id="IPR003595">
    <property type="entry name" value="Tyr_Pase_cat"/>
</dbReference>
<dbReference type="InterPro" id="IPR000242">
    <property type="entry name" value="PTP_cat"/>
</dbReference>
<dbReference type="Pfam" id="PF00102">
    <property type="entry name" value="Y_phosphatase"/>
    <property type="match status" value="1"/>
</dbReference>
<dbReference type="InterPro" id="IPR000387">
    <property type="entry name" value="Tyr_Pase_dom"/>
</dbReference>
<dbReference type="PROSITE" id="PS00383">
    <property type="entry name" value="TYR_PHOSPHATASE_1"/>
    <property type="match status" value="1"/>
</dbReference>
<dbReference type="SUPFAM" id="SSF52799">
    <property type="entry name" value="(Phosphotyrosine protein) phosphatases II"/>
    <property type="match status" value="1"/>
</dbReference>
<organism evidence="3 4">
    <name type="scientific">Candidula unifasciata</name>
    <dbReference type="NCBI Taxonomy" id="100452"/>
    <lineage>
        <taxon>Eukaryota</taxon>
        <taxon>Metazoa</taxon>
        <taxon>Spiralia</taxon>
        <taxon>Lophotrochozoa</taxon>
        <taxon>Mollusca</taxon>
        <taxon>Gastropoda</taxon>
        <taxon>Heterobranchia</taxon>
        <taxon>Euthyneura</taxon>
        <taxon>Panpulmonata</taxon>
        <taxon>Eupulmonata</taxon>
        <taxon>Stylommatophora</taxon>
        <taxon>Helicina</taxon>
        <taxon>Helicoidea</taxon>
        <taxon>Geomitridae</taxon>
        <taxon>Candidula</taxon>
    </lineage>
</organism>
<keyword evidence="4" id="KW-1185">Reference proteome</keyword>
<dbReference type="Proteomes" id="UP000678393">
    <property type="component" value="Unassembled WGS sequence"/>
</dbReference>
<dbReference type="GO" id="GO:0004725">
    <property type="term" value="F:protein tyrosine phosphatase activity"/>
    <property type="evidence" value="ECO:0007669"/>
    <property type="project" value="InterPro"/>
</dbReference>
<dbReference type="SMART" id="SM00194">
    <property type="entry name" value="PTPc"/>
    <property type="match status" value="1"/>
</dbReference>
<dbReference type="InterPro" id="IPR016130">
    <property type="entry name" value="Tyr_Pase_AS"/>
</dbReference>
<name>A0A8S3Z490_9EUPU</name>